<dbReference type="Proteomes" id="UP001163846">
    <property type="component" value="Unassembled WGS sequence"/>
</dbReference>
<organism evidence="2 3">
    <name type="scientific">Lentinula raphanica</name>
    <dbReference type="NCBI Taxonomy" id="153919"/>
    <lineage>
        <taxon>Eukaryota</taxon>
        <taxon>Fungi</taxon>
        <taxon>Dikarya</taxon>
        <taxon>Basidiomycota</taxon>
        <taxon>Agaricomycotina</taxon>
        <taxon>Agaricomycetes</taxon>
        <taxon>Agaricomycetidae</taxon>
        <taxon>Agaricales</taxon>
        <taxon>Marasmiineae</taxon>
        <taxon>Omphalotaceae</taxon>
        <taxon>Lentinula</taxon>
    </lineage>
</organism>
<dbReference type="Gene3D" id="3.80.10.10">
    <property type="entry name" value="Ribonuclease Inhibitor"/>
    <property type="match status" value="1"/>
</dbReference>
<comment type="caution">
    <text evidence="2">The sequence shown here is derived from an EMBL/GenBank/DDBJ whole genome shotgun (WGS) entry which is preliminary data.</text>
</comment>
<dbReference type="AlphaFoldDB" id="A0AA38UBT4"/>
<name>A0AA38UBT4_9AGAR</name>
<gene>
    <name evidence="2" type="ORF">F5878DRAFT_624541</name>
</gene>
<evidence type="ECO:0008006" key="4">
    <source>
        <dbReference type="Google" id="ProtNLM"/>
    </source>
</evidence>
<evidence type="ECO:0000313" key="2">
    <source>
        <dbReference type="EMBL" id="KAJ3836682.1"/>
    </source>
</evidence>
<dbReference type="InterPro" id="IPR032675">
    <property type="entry name" value="LRR_dom_sf"/>
</dbReference>
<evidence type="ECO:0000313" key="3">
    <source>
        <dbReference type="Proteomes" id="UP001163846"/>
    </source>
</evidence>
<evidence type="ECO:0000256" key="1">
    <source>
        <dbReference type="SAM" id="MobiDB-lite"/>
    </source>
</evidence>
<protein>
    <recommendedName>
        <fullName evidence="4">F-box domain-containing protein</fullName>
    </recommendedName>
</protein>
<feature type="region of interest" description="Disordered" evidence="1">
    <location>
        <begin position="1"/>
        <end position="36"/>
    </location>
</feature>
<dbReference type="SUPFAM" id="SSF52047">
    <property type="entry name" value="RNI-like"/>
    <property type="match status" value="1"/>
</dbReference>
<accession>A0AA38UBT4</accession>
<reference evidence="2" key="1">
    <citation type="submission" date="2022-08" db="EMBL/GenBank/DDBJ databases">
        <authorList>
            <consortium name="DOE Joint Genome Institute"/>
            <person name="Min B."/>
            <person name="Riley R."/>
            <person name="Sierra-Patev S."/>
            <person name="Naranjo-Ortiz M."/>
            <person name="Looney B."/>
            <person name="Konkel Z."/>
            <person name="Slot J.C."/>
            <person name="Sakamoto Y."/>
            <person name="Steenwyk J.L."/>
            <person name="Rokas A."/>
            <person name="Carro J."/>
            <person name="Camarero S."/>
            <person name="Ferreira P."/>
            <person name="Molpeceres G."/>
            <person name="Ruiz-Duenas F.J."/>
            <person name="Serrano A."/>
            <person name="Henrissat B."/>
            <person name="Drula E."/>
            <person name="Hughes K.W."/>
            <person name="Mata J.L."/>
            <person name="Ishikawa N.K."/>
            <person name="Vargas-Isla R."/>
            <person name="Ushijima S."/>
            <person name="Smith C.A."/>
            <person name="Ahrendt S."/>
            <person name="Andreopoulos W."/>
            <person name="He G."/>
            <person name="Labutti K."/>
            <person name="Lipzen A."/>
            <person name="Ng V."/>
            <person name="Sandor L."/>
            <person name="Barry K."/>
            <person name="Martinez A.T."/>
            <person name="Xiao Y."/>
            <person name="Gibbons J.G."/>
            <person name="Terashima K."/>
            <person name="Hibbett D.S."/>
            <person name="Grigoriev I.V."/>
        </authorList>
    </citation>
    <scope>NUCLEOTIDE SEQUENCE</scope>
    <source>
        <strain evidence="2">TFB9207</strain>
    </source>
</reference>
<sequence>MNTTNTTAPSARPQCGYESTQRDDPPVPPSDSARIDHLLHTNDHPTQQEETAFRSFVADGEFFLSQLDIRIASVRALLLQLEATRNSLASTISSYKQPLHPIRRLPSEILGLIFSYGVGHDEPAERNLLKSPHSLDLQYPPWVYGRICRKWKDCLYEMPSLWTRVRLQFDKFELGSNQALLSVYLCRSKGLPLTVYLHIPKASAIDSFLGLFNHIFSHSWRWKVLLLSGESELSETVAISEDSFPSLEQIHIWDPRGSRYSAKGKRVFPNIQASKLRAWTSIGNTSSSSDPSIRMMLPTAMCTQITEYTTSSVVISDVIEVVQLLPHLRILSIGNLLSRARPKALPKAVYLPTLQKLYITQLNSSSSRTDIEALFDSMSCPALVHLSLDSNEECSDSFKRFEERSNFALQQFIIGRNAAAFVQGLQNCFALEKLGLEGSHTYETILDVLDFVYTLPASPADSPNAQFPNLRQIKFHLSAISFADLDAFMDKFHILMCVRASYADSMIVPLEIVITTPKEQASKMLNHERLKDIQQAPKVTVKIIAT</sequence>
<proteinExistence type="predicted"/>
<dbReference type="EMBL" id="MU806301">
    <property type="protein sequence ID" value="KAJ3836682.1"/>
    <property type="molecule type" value="Genomic_DNA"/>
</dbReference>
<keyword evidence="3" id="KW-1185">Reference proteome</keyword>